<reference evidence="6 7" key="1">
    <citation type="journal article" date="2013" name="Antonie Van Leeuwenhoek">
        <title>Dongia rigui sp. nov., isolated from freshwater of a large wetland in Korea.</title>
        <authorList>
            <person name="Baik K.S."/>
            <person name="Hwang Y.M."/>
            <person name="Choi J.S."/>
            <person name="Kwon J."/>
            <person name="Seong C.N."/>
        </authorList>
    </citation>
    <scope>NUCLEOTIDE SEQUENCE [LARGE SCALE GENOMIC DNA]</scope>
    <source>
        <strain evidence="6 7">04SU4-P</strain>
    </source>
</reference>
<proteinExistence type="inferred from homology"/>
<feature type="signal peptide" evidence="5">
    <location>
        <begin position="1"/>
        <end position="24"/>
    </location>
</feature>
<keyword evidence="5" id="KW-0732">Signal</keyword>
<evidence type="ECO:0000313" key="7">
    <source>
        <dbReference type="Proteomes" id="UP001271769"/>
    </source>
</evidence>
<sequence length="373" mass="38744">MFRNVGASALVLTFVASFAVPATADSATQCLSGLGSDGKLQSGADAAKVADACLNAAGAGDMQALYRAGLVLEQGIGRPKDKAKAENWYRKAAGKGLVDAQLALGRLAEAEMKPDQALAWYGRAALKNNKPALQALQRLRVERPKAMWDAAEFTLEIDPSLGTDAQFAKSGSGIVIGSDLVLTNEHVVSGCTQMAVAPGLPARVLASDAGKDLAVIKTTIPLGSPVPFAPGKTLAPEMTLYTGGYPGIGSDAPTFVMTTGQLSTRKIGTDDAPDYWLLSNQINPGNSGGPLFDDSGRVVGVVAAELPVTGIVKKSAPKGAHEGMAVRSEWARAFLDQHHIAYTTAETGPVKDAAADMERHAAAATVLVECFEK</sequence>
<name>A0ABU5DXA4_9PROT</name>
<evidence type="ECO:0000313" key="6">
    <source>
        <dbReference type="EMBL" id="MDY0871949.1"/>
    </source>
</evidence>
<dbReference type="PANTHER" id="PTHR43019">
    <property type="entry name" value="SERINE ENDOPROTEASE DEGS"/>
    <property type="match status" value="1"/>
</dbReference>
<dbReference type="GO" id="GO:0006508">
    <property type="term" value="P:proteolysis"/>
    <property type="evidence" value="ECO:0007669"/>
    <property type="project" value="UniProtKB-KW"/>
</dbReference>
<dbReference type="InterPro" id="IPR008256">
    <property type="entry name" value="Peptidase_S1B"/>
</dbReference>
<dbReference type="EC" id="3.4.21.-" evidence="5"/>
<dbReference type="SMART" id="SM00671">
    <property type="entry name" value="SEL1"/>
    <property type="match status" value="2"/>
</dbReference>
<dbReference type="InterPro" id="IPR006597">
    <property type="entry name" value="Sel1-like"/>
</dbReference>
<dbReference type="PANTHER" id="PTHR43019:SF23">
    <property type="entry name" value="PROTEASE DO-LIKE 5, CHLOROPLASTIC"/>
    <property type="match status" value="1"/>
</dbReference>
<accession>A0ABU5DXA4</accession>
<keyword evidence="3 5" id="KW-0378">Hydrolase</keyword>
<keyword evidence="7" id="KW-1185">Reference proteome</keyword>
<comment type="subcellular location">
    <subcellularLocation>
        <location evidence="1">Secreted</location>
    </subcellularLocation>
</comment>
<keyword evidence="4 5" id="KW-0720">Serine protease</keyword>
<dbReference type="InterPro" id="IPR009003">
    <property type="entry name" value="Peptidase_S1_PA"/>
</dbReference>
<dbReference type="Pfam" id="PF13365">
    <property type="entry name" value="Trypsin_2"/>
    <property type="match status" value="1"/>
</dbReference>
<dbReference type="GO" id="GO:0008233">
    <property type="term" value="F:peptidase activity"/>
    <property type="evidence" value="ECO:0007669"/>
    <property type="project" value="UniProtKB-KW"/>
</dbReference>
<dbReference type="SUPFAM" id="SSF50494">
    <property type="entry name" value="Trypsin-like serine proteases"/>
    <property type="match status" value="1"/>
</dbReference>
<organism evidence="6 7">
    <name type="scientific">Dongia rigui</name>
    <dbReference type="NCBI Taxonomy" id="940149"/>
    <lineage>
        <taxon>Bacteria</taxon>
        <taxon>Pseudomonadati</taxon>
        <taxon>Pseudomonadota</taxon>
        <taxon>Alphaproteobacteria</taxon>
        <taxon>Rhodospirillales</taxon>
        <taxon>Dongiaceae</taxon>
        <taxon>Dongia</taxon>
    </lineage>
</organism>
<dbReference type="RefSeq" id="WP_320500372.1">
    <property type="nucleotide sequence ID" value="NZ_JAXCLX010000001.1"/>
</dbReference>
<comment type="caution">
    <text evidence="6">The sequence shown here is derived from an EMBL/GenBank/DDBJ whole genome shotgun (WGS) entry which is preliminary data.</text>
</comment>
<evidence type="ECO:0000256" key="1">
    <source>
        <dbReference type="ARBA" id="ARBA00004613"/>
    </source>
</evidence>
<protein>
    <recommendedName>
        <fullName evidence="5">Serine protease</fullName>
        <ecNumber evidence="5">3.4.21.-</ecNumber>
    </recommendedName>
</protein>
<dbReference type="EMBL" id="JAXCLX010000001">
    <property type="protein sequence ID" value="MDY0871949.1"/>
    <property type="molecule type" value="Genomic_DNA"/>
</dbReference>
<evidence type="ECO:0000256" key="3">
    <source>
        <dbReference type="ARBA" id="ARBA00022801"/>
    </source>
</evidence>
<gene>
    <name evidence="6" type="ORF">SMD31_08445</name>
</gene>
<feature type="chain" id="PRO_5044952600" description="Serine protease" evidence="5">
    <location>
        <begin position="25"/>
        <end position="373"/>
    </location>
</feature>
<evidence type="ECO:0000256" key="4">
    <source>
        <dbReference type="ARBA" id="ARBA00022825"/>
    </source>
</evidence>
<dbReference type="InterPro" id="IPR011990">
    <property type="entry name" value="TPR-like_helical_dom_sf"/>
</dbReference>
<dbReference type="SUPFAM" id="SSF81901">
    <property type="entry name" value="HCP-like"/>
    <property type="match status" value="1"/>
</dbReference>
<evidence type="ECO:0000256" key="2">
    <source>
        <dbReference type="ARBA" id="ARBA00022670"/>
    </source>
</evidence>
<dbReference type="Gene3D" id="1.25.40.10">
    <property type="entry name" value="Tetratricopeptide repeat domain"/>
    <property type="match status" value="1"/>
</dbReference>
<dbReference type="Gene3D" id="2.40.10.120">
    <property type="match status" value="1"/>
</dbReference>
<dbReference type="PRINTS" id="PR00839">
    <property type="entry name" value="V8PROTEASE"/>
</dbReference>
<keyword evidence="2 5" id="KW-0645">Protease</keyword>
<comment type="similarity">
    <text evidence="5">Belongs to the peptidase S1B family.</text>
</comment>
<dbReference type="Proteomes" id="UP001271769">
    <property type="component" value="Unassembled WGS sequence"/>
</dbReference>
<evidence type="ECO:0000256" key="5">
    <source>
        <dbReference type="RuleBase" id="RU004296"/>
    </source>
</evidence>